<feature type="transmembrane region" description="Helical" evidence="1">
    <location>
        <begin position="60"/>
        <end position="79"/>
    </location>
</feature>
<reference evidence="3" key="1">
    <citation type="journal article" date="2019" name="Int. J. Syst. Evol. Microbiol.">
        <title>The Global Catalogue of Microorganisms (GCM) 10K type strain sequencing project: providing services to taxonomists for standard genome sequencing and annotation.</title>
        <authorList>
            <consortium name="The Broad Institute Genomics Platform"/>
            <consortium name="The Broad Institute Genome Sequencing Center for Infectious Disease"/>
            <person name="Wu L."/>
            <person name="Ma J."/>
        </authorList>
    </citation>
    <scope>NUCLEOTIDE SEQUENCE [LARGE SCALE GENOMIC DNA]</scope>
    <source>
        <strain evidence="3">CCM 7044</strain>
    </source>
</reference>
<organism evidence="2 3">
    <name type="scientific">Promicromonospora vindobonensis</name>
    <dbReference type="NCBI Taxonomy" id="195748"/>
    <lineage>
        <taxon>Bacteria</taxon>
        <taxon>Bacillati</taxon>
        <taxon>Actinomycetota</taxon>
        <taxon>Actinomycetes</taxon>
        <taxon>Micrococcales</taxon>
        <taxon>Promicromonosporaceae</taxon>
        <taxon>Promicromonospora</taxon>
    </lineage>
</organism>
<gene>
    <name evidence="2" type="ORF">ACFS27_04355</name>
</gene>
<keyword evidence="1" id="KW-0472">Membrane</keyword>
<accession>A0ABW5VM61</accession>
<dbReference type="Proteomes" id="UP001597479">
    <property type="component" value="Unassembled WGS sequence"/>
</dbReference>
<proteinExistence type="predicted"/>
<name>A0ABW5VM61_9MICO</name>
<comment type="caution">
    <text evidence="2">The sequence shown here is derived from an EMBL/GenBank/DDBJ whole genome shotgun (WGS) entry which is preliminary data.</text>
</comment>
<evidence type="ECO:0000313" key="3">
    <source>
        <dbReference type="Proteomes" id="UP001597479"/>
    </source>
</evidence>
<keyword evidence="3" id="KW-1185">Reference proteome</keyword>
<protein>
    <recommendedName>
        <fullName evidence="4">Transmembrane transport protein</fullName>
    </recommendedName>
</protein>
<keyword evidence="1" id="KW-1133">Transmembrane helix</keyword>
<evidence type="ECO:0000256" key="1">
    <source>
        <dbReference type="SAM" id="Phobius"/>
    </source>
</evidence>
<dbReference type="EMBL" id="JBHUOG010000001">
    <property type="protein sequence ID" value="MFD2792777.1"/>
    <property type="molecule type" value="Genomic_DNA"/>
</dbReference>
<feature type="transmembrane region" description="Helical" evidence="1">
    <location>
        <begin position="119"/>
        <end position="142"/>
    </location>
</feature>
<sequence>MTNEEPRASAREVVAGLGGTLSVRARVRAVATLVLGLAGAVFIGALWWTEPDLPVRTQVAFALLTVFCLVWAGYGAWLLRSRVPLFAADRVVAAWIGLAASVLVGGLLVVVVAQRGTGAWGVAAVVAVFVALSVVLLVRAHARRAALLRRERILADGDSEQPGLSG</sequence>
<feature type="transmembrane region" description="Helical" evidence="1">
    <location>
        <begin position="91"/>
        <end position="113"/>
    </location>
</feature>
<dbReference type="RefSeq" id="WP_377180621.1">
    <property type="nucleotide sequence ID" value="NZ_JBHUOG010000001.1"/>
</dbReference>
<evidence type="ECO:0008006" key="4">
    <source>
        <dbReference type="Google" id="ProtNLM"/>
    </source>
</evidence>
<keyword evidence="1" id="KW-0812">Transmembrane</keyword>
<evidence type="ECO:0000313" key="2">
    <source>
        <dbReference type="EMBL" id="MFD2792777.1"/>
    </source>
</evidence>
<feature type="transmembrane region" description="Helical" evidence="1">
    <location>
        <begin position="29"/>
        <end position="48"/>
    </location>
</feature>